<keyword evidence="4" id="KW-1185">Reference proteome</keyword>
<accession>A0A1H3FNF5</accession>
<evidence type="ECO:0000256" key="1">
    <source>
        <dbReference type="SAM" id="MobiDB-lite"/>
    </source>
</evidence>
<dbReference type="OrthoDB" id="7791084at2"/>
<organism evidence="3 4">
    <name type="scientific">Ruegeria halocynthiae</name>
    <dbReference type="NCBI Taxonomy" id="985054"/>
    <lineage>
        <taxon>Bacteria</taxon>
        <taxon>Pseudomonadati</taxon>
        <taxon>Pseudomonadota</taxon>
        <taxon>Alphaproteobacteria</taxon>
        <taxon>Rhodobacterales</taxon>
        <taxon>Roseobacteraceae</taxon>
        <taxon>Ruegeria</taxon>
    </lineage>
</organism>
<dbReference type="EMBL" id="FNNP01000016">
    <property type="protein sequence ID" value="SDX91664.1"/>
    <property type="molecule type" value="Genomic_DNA"/>
</dbReference>
<keyword evidence="2" id="KW-0472">Membrane</keyword>
<keyword evidence="2" id="KW-0812">Transmembrane</keyword>
<protein>
    <submittedName>
        <fullName evidence="3">Uncharacterized protein</fullName>
    </submittedName>
</protein>
<feature type="transmembrane region" description="Helical" evidence="2">
    <location>
        <begin position="12"/>
        <end position="33"/>
    </location>
</feature>
<dbReference type="RefSeq" id="WP_074739438.1">
    <property type="nucleotide sequence ID" value="NZ_FNNP01000016.1"/>
</dbReference>
<gene>
    <name evidence="3" type="ORF">SAMN05444358_11611</name>
</gene>
<evidence type="ECO:0000313" key="3">
    <source>
        <dbReference type="EMBL" id="SDX91664.1"/>
    </source>
</evidence>
<evidence type="ECO:0000256" key="2">
    <source>
        <dbReference type="SAM" id="Phobius"/>
    </source>
</evidence>
<dbReference type="AlphaFoldDB" id="A0A1H3FNF5"/>
<feature type="region of interest" description="Disordered" evidence="1">
    <location>
        <begin position="314"/>
        <end position="346"/>
    </location>
</feature>
<reference evidence="4" key="1">
    <citation type="submission" date="2016-10" db="EMBL/GenBank/DDBJ databases">
        <authorList>
            <person name="Varghese N."/>
            <person name="Submissions S."/>
        </authorList>
    </citation>
    <scope>NUCLEOTIDE SEQUENCE [LARGE SCALE GENOMIC DNA]</scope>
    <source>
        <strain evidence="4">DSM 27839</strain>
    </source>
</reference>
<dbReference type="Proteomes" id="UP000183400">
    <property type="component" value="Unassembled WGS sequence"/>
</dbReference>
<evidence type="ECO:0000313" key="4">
    <source>
        <dbReference type="Proteomes" id="UP000183400"/>
    </source>
</evidence>
<name>A0A1H3FNF5_9RHOB</name>
<proteinExistence type="predicted"/>
<sequence>MTEDAPQPSWQVHPLFVVAGIGFVVLASFVIYLDANAEEPPLSEEALVEAKANMWEVTEEDVVSASRPKPPKPPRSTEAIANSFVVEAPDLVKLGWGWSQPRAEAIPTVCVEFEETAPDDAQESTIKISEIRDSYALNKEMNISASVSVKSVSASGSGKASFAKKTNISSSSVTYLVSAEVLNAARIAGPVAHKDGGLAAVRLTPAAERLAKQDLEAFQEVCGEGYVAARMTGARAYMVASTKTSSKSDREKVRSSVKGSGWGVKVSAAAKGTTATSSDRFERSMTYYQQGGSFLVRDDKGNLVPAVIASHPQSEAAAVPVKEEDEPSNPQPSDAGKNPIEFDPSELPENVDQAIARIKRLAEAAARAGKTFEVRIVPYQVLENFPRGRNLLAEEDELDEISALWGAYATIYNDLKAILETPEDYKVPVKTCSVVNLAGDAKPPVVAGDLDRAQIECSMSFMPLSDDNDLPLEMVEQFQDMALIARGQIEAAAGACLDSEELCTFDATLVRSPYSVRAGMPLFVPSDATSTAKKDDLASDHMAIHLREPSQGRCAYGARTPGCISNAEMRRWAMRTGLKSAVVSDPKTARQRIKIACAGRTDTVVYLGEANDPRAPTVWFSPHVILSEDDKAICEPS</sequence>
<keyword evidence="2" id="KW-1133">Transmembrane helix</keyword>